<keyword evidence="8" id="KW-0539">Nucleus</keyword>
<evidence type="ECO:0000313" key="13">
    <source>
        <dbReference type="Proteomes" id="UP001558713"/>
    </source>
</evidence>
<dbReference type="Proteomes" id="UP001558713">
    <property type="component" value="Unassembled WGS sequence"/>
</dbReference>
<feature type="region of interest" description="Disordered" evidence="10">
    <location>
        <begin position="113"/>
        <end position="146"/>
    </location>
</feature>
<feature type="domain" description="B box-type" evidence="11">
    <location>
        <begin position="52"/>
        <end position="99"/>
    </location>
</feature>
<proteinExistence type="predicted"/>
<dbReference type="GO" id="GO:0005634">
    <property type="term" value="C:nucleus"/>
    <property type="evidence" value="ECO:0007669"/>
    <property type="project" value="UniProtKB-SubCell"/>
</dbReference>
<keyword evidence="6" id="KW-0805">Transcription regulation</keyword>
<evidence type="ECO:0000256" key="5">
    <source>
        <dbReference type="ARBA" id="ARBA00022833"/>
    </source>
</evidence>
<evidence type="ECO:0000256" key="8">
    <source>
        <dbReference type="ARBA" id="ARBA00023242"/>
    </source>
</evidence>
<dbReference type="CDD" id="cd19821">
    <property type="entry name" value="Bbox1_BBX-like"/>
    <property type="match status" value="2"/>
</dbReference>
<dbReference type="EMBL" id="JBANAX010000583">
    <property type="protein sequence ID" value="KAL1202146.1"/>
    <property type="molecule type" value="Genomic_DNA"/>
</dbReference>
<evidence type="ECO:0000256" key="3">
    <source>
        <dbReference type="ARBA" id="ARBA00022737"/>
    </source>
</evidence>
<evidence type="ECO:0000259" key="11">
    <source>
        <dbReference type="PROSITE" id="PS50119"/>
    </source>
</evidence>
<feature type="domain" description="B box-type" evidence="11">
    <location>
        <begin position="1"/>
        <end position="47"/>
    </location>
</feature>
<keyword evidence="2" id="KW-0479">Metal-binding</keyword>
<comment type="caution">
    <text evidence="12">The sequence shown here is derived from an EMBL/GenBank/DDBJ whole genome shotgun (WGS) entry which is preliminary data.</text>
</comment>
<accession>A0ABD1A7R0</accession>
<dbReference type="PROSITE" id="PS50119">
    <property type="entry name" value="ZF_BBOX"/>
    <property type="match status" value="2"/>
</dbReference>
<comment type="subcellular location">
    <subcellularLocation>
        <location evidence="1">Nucleus</location>
    </subcellularLocation>
</comment>
<evidence type="ECO:0000256" key="4">
    <source>
        <dbReference type="ARBA" id="ARBA00022771"/>
    </source>
</evidence>
<dbReference type="PANTHER" id="PTHR31832:SF41">
    <property type="entry name" value="B-BOX ZINC FINGER PROTEIN 24"/>
    <property type="match status" value="1"/>
</dbReference>
<evidence type="ECO:0000256" key="2">
    <source>
        <dbReference type="ARBA" id="ARBA00022723"/>
    </source>
</evidence>
<evidence type="ECO:0000256" key="9">
    <source>
        <dbReference type="PROSITE-ProRule" id="PRU00024"/>
    </source>
</evidence>
<evidence type="ECO:0000313" key="12">
    <source>
        <dbReference type="EMBL" id="KAL1202146.1"/>
    </source>
</evidence>
<evidence type="ECO:0000256" key="6">
    <source>
        <dbReference type="ARBA" id="ARBA00023015"/>
    </source>
</evidence>
<evidence type="ECO:0000256" key="1">
    <source>
        <dbReference type="ARBA" id="ARBA00004123"/>
    </source>
</evidence>
<keyword evidence="7" id="KW-0804">Transcription</keyword>
<dbReference type="Gene3D" id="3.30.160.60">
    <property type="entry name" value="Classic Zinc Finger"/>
    <property type="match status" value="1"/>
</dbReference>
<dbReference type="InterPro" id="IPR000315">
    <property type="entry name" value="Znf_B-box"/>
</dbReference>
<dbReference type="AlphaFoldDB" id="A0ABD1A7R0"/>
<evidence type="ECO:0000256" key="7">
    <source>
        <dbReference type="ARBA" id="ARBA00023163"/>
    </source>
</evidence>
<dbReference type="InterPro" id="IPR051979">
    <property type="entry name" value="B-box_zinc_finger"/>
</dbReference>
<dbReference type="GO" id="GO:0008270">
    <property type="term" value="F:zinc ion binding"/>
    <property type="evidence" value="ECO:0007669"/>
    <property type="project" value="UniProtKB-KW"/>
</dbReference>
<feature type="compositionally biased region" description="Polar residues" evidence="10">
    <location>
        <begin position="120"/>
        <end position="146"/>
    </location>
</feature>
<dbReference type="PANTHER" id="PTHR31832">
    <property type="entry name" value="B-BOX ZINC FINGER PROTEIN 22"/>
    <property type="match status" value="1"/>
</dbReference>
<sequence length="251" mass="27991">MKIQCDVCEKAPATVICCADEAALCPKCDVEIHAANKLASKHQRLHLNSLSTKFPRCDICQEKAAFIFCVEDRALLCRDCDESIHVANSRSANHQRFLATGIKVALNSTSCSKEVEKNQSEPSNNQQKAKQIPAISSNQQQPSSATPLPWAVDDFFHFSDLESTDKSKFEQKGQLDLGVGELEWFSDMGFFGDQMNQEALPAAQVPELSVSHLGHVHSFRPMKSNVSNKKPRFEIRDDDDDEEHFIVPDLG</sequence>
<protein>
    <submittedName>
        <fullName evidence="12">B-box zinc finger protein 24</fullName>
    </submittedName>
</protein>
<keyword evidence="3" id="KW-0677">Repeat</keyword>
<gene>
    <name evidence="12" type="ORF">V5N11_015083</name>
</gene>
<evidence type="ECO:0000256" key="10">
    <source>
        <dbReference type="SAM" id="MobiDB-lite"/>
    </source>
</evidence>
<organism evidence="12 13">
    <name type="scientific">Cardamine amara subsp. amara</name>
    <dbReference type="NCBI Taxonomy" id="228776"/>
    <lineage>
        <taxon>Eukaryota</taxon>
        <taxon>Viridiplantae</taxon>
        <taxon>Streptophyta</taxon>
        <taxon>Embryophyta</taxon>
        <taxon>Tracheophyta</taxon>
        <taxon>Spermatophyta</taxon>
        <taxon>Magnoliopsida</taxon>
        <taxon>eudicotyledons</taxon>
        <taxon>Gunneridae</taxon>
        <taxon>Pentapetalae</taxon>
        <taxon>rosids</taxon>
        <taxon>malvids</taxon>
        <taxon>Brassicales</taxon>
        <taxon>Brassicaceae</taxon>
        <taxon>Cardamineae</taxon>
        <taxon>Cardamine</taxon>
    </lineage>
</organism>
<reference evidence="12 13" key="1">
    <citation type="submission" date="2024-04" db="EMBL/GenBank/DDBJ databases">
        <title>Genome assembly C_amara_ONT_v2.</title>
        <authorList>
            <person name="Yant L."/>
            <person name="Moore C."/>
            <person name="Slenker M."/>
        </authorList>
    </citation>
    <scope>NUCLEOTIDE SEQUENCE [LARGE SCALE GENOMIC DNA]</scope>
    <source>
        <tissue evidence="12">Leaf</tissue>
    </source>
</reference>
<dbReference type="InterPro" id="IPR049808">
    <property type="entry name" value="CONSTANS-like_Bbox1"/>
</dbReference>
<keyword evidence="5" id="KW-0862">Zinc</keyword>
<keyword evidence="13" id="KW-1185">Reference proteome</keyword>
<dbReference type="Pfam" id="PF00643">
    <property type="entry name" value="zf-B_box"/>
    <property type="match status" value="2"/>
</dbReference>
<dbReference type="SMART" id="SM00336">
    <property type="entry name" value="BBOX"/>
    <property type="match status" value="2"/>
</dbReference>
<keyword evidence="4 9" id="KW-0863">Zinc-finger</keyword>
<name>A0ABD1A7R0_CARAN</name>